<comment type="caution">
    <text evidence="1">The sequence shown here is derived from an EMBL/GenBank/DDBJ whole genome shotgun (WGS) entry which is preliminary data.</text>
</comment>
<gene>
    <name evidence="1" type="ORF">KIL84_017426</name>
</gene>
<dbReference type="EMBL" id="JAHDVG010000482">
    <property type="protein sequence ID" value="KAH1173587.1"/>
    <property type="molecule type" value="Genomic_DNA"/>
</dbReference>
<keyword evidence="2" id="KW-1185">Reference proteome</keyword>
<organism evidence="1 2">
    <name type="scientific">Mauremys mutica</name>
    <name type="common">yellowpond turtle</name>
    <dbReference type="NCBI Taxonomy" id="74926"/>
    <lineage>
        <taxon>Eukaryota</taxon>
        <taxon>Metazoa</taxon>
        <taxon>Chordata</taxon>
        <taxon>Craniata</taxon>
        <taxon>Vertebrata</taxon>
        <taxon>Euteleostomi</taxon>
        <taxon>Archelosauria</taxon>
        <taxon>Testudinata</taxon>
        <taxon>Testudines</taxon>
        <taxon>Cryptodira</taxon>
        <taxon>Durocryptodira</taxon>
        <taxon>Testudinoidea</taxon>
        <taxon>Geoemydidae</taxon>
        <taxon>Geoemydinae</taxon>
        <taxon>Mauremys</taxon>
    </lineage>
</organism>
<protein>
    <submittedName>
        <fullName evidence="1">Uncharacterized protein</fullName>
    </submittedName>
</protein>
<dbReference type="Proteomes" id="UP000827986">
    <property type="component" value="Unassembled WGS sequence"/>
</dbReference>
<name>A0A9D3X4U3_9SAUR</name>
<reference evidence="1" key="1">
    <citation type="submission" date="2021-09" db="EMBL/GenBank/DDBJ databases">
        <title>The genome of Mauremys mutica provides insights into the evolution of semi-aquatic lifestyle.</title>
        <authorList>
            <person name="Gong S."/>
            <person name="Gao Y."/>
        </authorList>
    </citation>
    <scope>NUCLEOTIDE SEQUENCE</scope>
    <source>
        <strain evidence="1">MM-2020</strain>
        <tissue evidence="1">Muscle</tissue>
    </source>
</reference>
<accession>A0A9D3X4U3</accession>
<proteinExistence type="predicted"/>
<sequence>MKYIFFPLGSDVHKQVFKTLFEIRREVSLLHCDLRCRHLIFIGRFVTGISRAKLHKYRSLSVHYGPVLRALRSSGHQAPPSPSTHTQGSLHLQKGRFHLCYILTGNHFMGTLQCTRSAEVKGAGPSIVLLLQVPTCRGRGTYYKLIYPKTVFCAIKETYPRGVRSNHPIENPRKQNSCLEPAVAAGVKSRVDTKTIFSAQSNIFPLD</sequence>
<dbReference type="AlphaFoldDB" id="A0A9D3X4U3"/>
<evidence type="ECO:0000313" key="2">
    <source>
        <dbReference type="Proteomes" id="UP000827986"/>
    </source>
</evidence>
<evidence type="ECO:0000313" key="1">
    <source>
        <dbReference type="EMBL" id="KAH1173587.1"/>
    </source>
</evidence>